<dbReference type="OrthoDB" id="269872at2759"/>
<dbReference type="EMBL" id="LK052936">
    <property type="protein sequence ID" value="CDR35550.1"/>
    <property type="molecule type" value="Genomic_DNA"/>
</dbReference>
<accession>A0A061AEI2</accession>
<dbReference type="GO" id="GO:0008168">
    <property type="term" value="F:methyltransferase activity"/>
    <property type="evidence" value="ECO:0007669"/>
    <property type="project" value="InterPro"/>
</dbReference>
<dbReference type="AlphaFoldDB" id="A0A061AEI2"/>
<dbReference type="GO" id="GO:0005739">
    <property type="term" value="C:mitochondrion"/>
    <property type="evidence" value="ECO:0007669"/>
    <property type="project" value="TreeGrafter"/>
</dbReference>
<dbReference type="PANTHER" id="PTHR18895">
    <property type="entry name" value="HEMK METHYLTRANSFERASE"/>
    <property type="match status" value="1"/>
</dbReference>
<organism evidence="2">
    <name type="scientific">Rhodotorula toruloides</name>
    <name type="common">Yeast</name>
    <name type="synonym">Rhodosporidium toruloides</name>
    <dbReference type="NCBI Taxonomy" id="5286"/>
    <lineage>
        <taxon>Eukaryota</taxon>
        <taxon>Fungi</taxon>
        <taxon>Dikarya</taxon>
        <taxon>Basidiomycota</taxon>
        <taxon>Pucciniomycotina</taxon>
        <taxon>Microbotryomycetes</taxon>
        <taxon>Sporidiobolales</taxon>
        <taxon>Sporidiobolaceae</taxon>
        <taxon>Rhodotorula</taxon>
    </lineage>
</organism>
<dbReference type="SUPFAM" id="SSF53335">
    <property type="entry name" value="S-adenosyl-L-methionine-dependent methyltransferases"/>
    <property type="match status" value="1"/>
</dbReference>
<dbReference type="InterPro" id="IPR002052">
    <property type="entry name" value="DNA_methylase_N6_adenine_CS"/>
</dbReference>
<dbReference type="CDD" id="cd02440">
    <property type="entry name" value="AdoMet_MTases"/>
    <property type="match status" value="1"/>
</dbReference>
<gene>
    <name evidence="2" type="ORF">RHTO0S_01e01816g</name>
</gene>
<dbReference type="GO" id="GO:0003676">
    <property type="term" value="F:nucleic acid binding"/>
    <property type="evidence" value="ECO:0007669"/>
    <property type="project" value="InterPro"/>
</dbReference>
<dbReference type="InterPro" id="IPR029063">
    <property type="entry name" value="SAM-dependent_MTases_sf"/>
</dbReference>
<protein>
    <submittedName>
        <fullName evidence="2">RHTO0S01e01816g1_1</fullName>
    </submittedName>
</protein>
<evidence type="ECO:0000256" key="1">
    <source>
        <dbReference type="SAM" id="MobiDB-lite"/>
    </source>
</evidence>
<name>A0A061AEI2_RHOTO</name>
<dbReference type="GO" id="GO:0032259">
    <property type="term" value="P:methylation"/>
    <property type="evidence" value="ECO:0007669"/>
    <property type="project" value="InterPro"/>
</dbReference>
<feature type="region of interest" description="Disordered" evidence="1">
    <location>
        <begin position="124"/>
        <end position="159"/>
    </location>
</feature>
<dbReference type="PROSITE" id="PS00092">
    <property type="entry name" value="N6_MTASE"/>
    <property type="match status" value="1"/>
</dbReference>
<evidence type="ECO:0000313" key="2">
    <source>
        <dbReference type="EMBL" id="CDR35550.1"/>
    </source>
</evidence>
<dbReference type="InterPro" id="IPR050320">
    <property type="entry name" value="N5-glutamine_MTase"/>
</dbReference>
<proteinExistence type="predicted"/>
<dbReference type="Gene3D" id="3.40.50.150">
    <property type="entry name" value="Vaccinia Virus protein VP39"/>
    <property type="match status" value="1"/>
</dbReference>
<dbReference type="PANTHER" id="PTHR18895:SF74">
    <property type="entry name" value="MTRF1L RELEASE FACTOR GLUTAMINE METHYLTRANSFERASE"/>
    <property type="match status" value="1"/>
</dbReference>
<sequence>MVREMVEEDKPLAYVLGTQPFHPLPVDLLVRPPTLIPRPETEHWVSLLTERILAVRGKTARNAEPFRILDIGTGTGCIALALTHGLSRTSEGRANGPFAAVRTLAVDRAESAVRLAKENARRCGLPFAPRGGEGRTGQANSDPSAELPNDPSTPDAPSAAVSVHQADLFSPSFSSTVFAHLQHIRSSDSLANAVQPPGFDLVVSNPPYIPLHEYATLDRSVREWEDRGALVGETAERPLVPRSKEDDGLVFYRRIVSLLEELLAEGGEGPVVAFEVGKGQARDVERMLREWRGTKGAQLETKVIEDPWGMGRAVFAGWKR</sequence>
<reference evidence="2" key="1">
    <citation type="journal article" date="2014" name="Genome Announc.">
        <title>Draft genome sequence of Rhodosporidium toruloides CECT1137, an oleaginous yeast of biotechnological interest.</title>
        <authorList>
            <person name="Morin N."/>
            <person name="Calcas X."/>
            <person name="Devillers H."/>
            <person name="Durrens P."/>
            <person name="Sherman D.J."/>
            <person name="Nicaud J.-M."/>
            <person name="Neuveglise C."/>
        </authorList>
    </citation>
    <scope>NUCLEOTIDE SEQUENCE</scope>
    <source>
        <strain evidence="2">CECT1137</strain>
    </source>
</reference>